<dbReference type="InterPro" id="IPR003660">
    <property type="entry name" value="HAMP_dom"/>
</dbReference>
<dbReference type="SUPFAM" id="SSF58104">
    <property type="entry name" value="Methyl-accepting chemotaxis protein (MCP) signaling domain"/>
    <property type="match status" value="1"/>
</dbReference>
<dbReference type="PANTHER" id="PTHR32089">
    <property type="entry name" value="METHYL-ACCEPTING CHEMOTAXIS PROTEIN MCPB"/>
    <property type="match status" value="1"/>
</dbReference>
<evidence type="ECO:0000256" key="6">
    <source>
        <dbReference type="ARBA" id="ARBA00029447"/>
    </source>
</evidence>
<evidence type="ECO:0000259" key="9">
    <source>
        <dbReference type="PROSITE" id="PS50111"/>
    </source>
</evidence>
<comment type="subcellular location">
    <subcellularLocation>
        <location evidence="1">Membrane</location>
        <topology evidence="1">Multi-pass membrane protein</topology>
    </subcellularLocation>
</comment>
<dbReference type="EMBL" id="JBHLZN010000005">
    <property type="protein sequence ID" value="MFB9887469.1"/>
    <property type="molecule type" value="Genomic_DNA"/>
</dbReference>
<comment type="similarity">
    <text evidence="6">Belongs to the methyl-accepting chemotaxis (MCP) protein family.</text>
</comment>
<dbReference type="PROSITE" id="PS50885">
    <property type="entry name" value="HAMP"/>
    <property type="match status" value="1"/>
</dbReference>
<evidence type="ECO:0000313" key="12">
    <source>
        <dbReference type="Proteomes" id="UP001589628"/>
    </source>
</evidence>
<dbReference type="PROSITE" id="PS50111">
    <property type="entry name" value="CHEMOTAXIS_TRANSDUC_2"/>
    <property type="match status" value="1"/>
</dbReference>
<evidence type="ECO:0000256" key="4">
    <source>
        <dbReference type="ARBA" id="ARBA00023136"/>
    </source>
</evidence>
<keyword evidence="8" id="KW-0175">Coiled coil</keyword>
<reference evidence="11 12" key="1">
    <citation type="submission" date="2024-09" db="EMBL/GenBank/DDBJ databases">
        <authorList>
            <person name="Sun Q."/>
            <person name="Mori K."/>
        </authorList>
    </citation>
    <scope>NUCLEOTIDE SEQUENCE [LARGE SCALE GENOMIC DNA]</scope>
    <source>
        <strain evidence="11 12">ATCC 51285</strain>
    </source>
</reference>
<dbReference type="InterPro" id="IPR004090">
    <property type="entry name" value="Chemotax_Me-accpt_rcpt"/>
</dbReference>
<dbReference type="CDD" id="cd11386">
    <property type="entry name" value="MCP_signal"/>
    <property type="match status" value="1"/>
</dbReference>
<dbReference type="Gene3D" id="1.10.287.950">
    <property type="entry name" value="Methyl-accepting chemotaxis protein"/>
    <property type="match status" value="1"/>
</dbReference>
<dbReference type="PANTHER" id="PTHR32089:SF119">
    <property type="entry name" value="METHYL-ACCEPTING CHEMOTAXIS PROTEIN CTPL"/>
    <property type="match status" value="1"/>
</dbReference>
<feature type="coiled-coil region" evidence="8">
    <location>
        <begin position="58"/>
        <end position="126"/>
    </location>
</feature>
<evidence type="ECO:0000256" key="1">
    <source>
        <dbReference type="ARBA" id="ARBA00004141"/>
    </source>
</evidence>
<feature type="coiled-coil region" evidence="8">
    <location>
        <begin position="215"/>
        <end position="242"/>
    </location>
</feature>
<evidence type="ECO:0000256" key="5">
    <source>
        <dbReference type="ARBA" id="ARBA00023224"/>
    </source>
</evidence>
<evidence type="ECO:0000256" key="3">
    <source>
        <dbReference type="ARBA" id="ARBA00022989"/>
    </source>
</evidence>
<comment type="caution">
    <text evidence="11">The sequence shown here is derived from an EMBL/GenBank/DDBJ whole genome shotgun (WGS) entry which is preliminary data.</text>
</comment>
<keyword evidence="2" id="KW-0812">Transmembrane</keyword>
<feature type="domain" description="HAMP" evidence="10">
    <location>
        <begin position="293"/>
        <end position="346"/>
    </location>
</feature>
<dbReference type="Pfam" id="PF00015">
    <property type="entry name" value="MCPsignal"/>
    <property type="match status" value="1"/>
</dbReference>
<evidence type="ECO:0000313" key="11">
    <source>
        <dbReference type="EMBL" id="MFB9887469.1"/>
    </source>
</evidence>
<evidence type="ECO:0000259" key="10">
    <source>
        <dbReference type="PROSITE" id="PS50885"/>
    </source>
</evidence>
<keyword evidence="5 7" id="KW-0807">Transducer</keyword>
<evidence type="ECO:0000256" key="7">
    <source>
        <dbReference type="PROSITE-ProRule" id="PRU00284"/>
    </source>
</evidence>
<dbReference type="InterPro" id="IPR004089">
    <property type="entry name" value="MCPsignal_dom"/>
</dbReference>
<dbReference type="SMART" id="SM00283">
    <property type="entry name" value="MA"/>
    <property type="match status" value="1"/>
</dbReference>
<dbReference type="PRINTS" id="PR00260">
    <property type="entry name" value="CHEMTRNSDUCR"/>
</dbReference>
<accession>A0ABV5ZDV0</accession>
<proteinExistence type="inferred from homology"/>
<evidence type="ECO:0000256" key="2">
    <source>
        <dbReference type="ARBA" id="ARBA00022692"/>
    </source>
</evidence>
<organism evidence="11 12">
    <name type="scientific">Balneatrix alpica</name>
    <dbReference type="NCBI Taxonomy" id="75684"/>
    <lineage>
        <taxon>Bacteria</taxon>
        <taxon>Pseudomonadati</taxon>
        <taxon>Pseudomonadota</taxon>
        <taxon>Gammaproteobacteria</taxon>
        <taxon>Oceanospirillales</taxon>
        <taxon>Balneatrichaceae</taxon>
        <taxon>Balneatrix</taxon>
    </lineage>
</organism>
<dbReference type="RefSeq" id="WP_035460422.1">
    <property type="nucleotide sequence ID" value="NZ_JBHLZN010000005.1"/>
</dbReference>
<keyword evidence="4" id="KW-0472">Membrane</keyword>
<name>A0ABV5ZDV0_9GAMM</name>
<keyword evidence="12" id="KW-1185">Reference proteome</keyword>
<dbReference type="Proteomes" id="UP001589628">
    <property type="component" value="Unassembled WGS sequence"/>
</dbReference>
<feature type="domain" description="Methyl-accepting transducer" evidence="9">
    <location>
        <begin position="351"/>
        <end position="587"/>
    </location>
</feature>
<keyword evidence="3" id="KW-1133">Transmembrane helix</keyword>
<protein>
    <submittedName>
        <fullName evidence="11">Methyl-accepting chemotaxis protein</fullName>
    </submittedName>
</protein>
<gene>
    <name evidence="11" type="ORF">ACFFLH_13700</name>
</gene>
<sequence length="629" mass="68880">MQIEMAFKRKLFLIVFIALLGVGLSTLVTLWSSTAQSQSATVLNWYASSGESLLNLRLDLLSQEAKARQRQADELIAELQSWSQQQQQQLGQLQQQSPSTILAGQLQQLQQQLQNYQLSFEQQLAARSQLGMSGGGQRQQVEQQAAALEEKASIFSMLAARFTEVRKLEKDYLLEFNPATGQALQEAMQGFIEHVKEMDFLDHFGDSIPLYQQSLAKLTEQAAALNQANQHLQSTRQTLLDQIAASRSLLQEQLLPPARLAAETASQRARQASIGVNAAVAVLVTLLIIWIGQGVRRDVHILLRGLGEVSQGNLQYRLKLPSHQDQFTQMRQAVNQMSEDLGSLVEQVVQVTQRLQTQTHQVTELSDRMAQENSQISNQTNSLASATEEISATVEHVSSTTHNLTEVAAEALSVAHNGGKVIAQALDGLGGITETVDNTNRCLQELGTQSERIDTVIDMINGLASQTNLLALNAAIEAARAGEAGRGFAVVADEVRNLAAKTVQATEEITHIVHSLQDQTKAAQQAINVGLEQVQRVRTLGTEATQAVREIQQRSQSTRDAGDQISQAVAEVATTTRSMAANMEGIAHALAENRQRYGELVKVVHAVDQQTHTLSTLTAKFQLTLKEQS</sequence>
<evidence type="ECO:0000256" key="8">
    <source>
        <dbReference type="SAM" id="Coils"/>
    </source>
</evidence>